<evidence type="ECO:0000313" key="3">
    <source>
        <dbReference type="Proteomes" id="UP000249304"/>
    </source>
</evidence>
<protein>
    <submittedName>
        <fullName evidence="2">Uncharacterized protein</fullName>
    </submittedName>
</protein>
<dbReference type="AlphaFoldDB" id="A0A2W2DR40"/>
<gene>
    <name evidence="2" type="ORF">C1J01_32160</name>
</gene>
<evidence type="ECO:0000256" key="1">
    <source>
        <dbReference type="SAM" id="Phobius"/>
    </source>
</evidence>
<sequence>MSRAAWTRLRSRVRVRPPTDGGAWAAAAIPAVFGVLLVHKALRFPADLTLIRWYVSAAADSRPGRDRVRAHALEGGQSGVSRGADGGAAARPHHFEHAVRDLTTRHGIDVSG</sequence>
<proteinExistence type="predicted"/>
<keyword evidence="1" id="KW-0812">Transmembrane</keyword>
<feature type="transmembrane region" description="Helical" evidence="1">
    <location>
        <begin position="21"/>
        <end position="42"/>
    </location>
</feature>
<dbReference type="Proteomes" id="UP000249304">
    <property type="component" value="Unassembled WGS sequence"/>
</dbReference>
<name>A0A2W2DR40_9ACTN</name>
<dbReference type="EMBL" id="POUD01000179">
    <property type="protein sequence ID" value="PZG12681.1"/>
    <property type="molecule type" value="Genomic_DNA"/>
</dbReference>
<organism evidence="2 3">
    <name type="scientific">Nonomuraea aridisoli</name>
    <dbReference type="NCBI Taxonomy" id="2070368"/>
    <lineage>
        <taxon>Bacteria</taxon>
        <taxon>Bacillati</taxon>
        <taxon>Actinomycetota</taxon>
        <taxon>Actinomycetes</taxon>
        <taxon>Streptosporangiales</taxon>
        <taxon>Streptosporangiaceae</taxon>
        <taxon>Nonomuraea</taxon>
    </lineage>
</organism>
<accession>A0A2W2DR40</accession>
<keyword evidence="1" id="KW-1133">Transmembrane helix</keyword>
<evidence type="ECO:0000313" key="2">
    <source>
        <dbReference type="EMBL" id="PZG12681.1"/>
    </source>
</evidence>
<comment type="caution">
    <text evidence="2">The sequence shown here is derived from an EMBL/GenBank/DDBJ whole genome shotgun (WGS) entry which is preliminary data.</text>
</comment>
<keyword evidence="1" id="KW-0472">Membrane</keyword>
<keyword evidence="3" id="KW-1185">Reference proteome</keyword>
<reference evidence="2 3" key="1">
    <citation type="submission" date="2018-01" db="EMBL/GenBank/DDBJ databases">
        <title>Draft genome sequence of Nonomuraea sp. KC333.</title>
        <authorList>
            <person name="Sahin N."/>
            <person name="Saygin H."/>
            <person name="Ay H."/>
        </authorList>
    </citation>
    <scope>NUCLEOTIDE SEQUENCE [LARGE SCALE GENOMIC DNA]</scope>
    <source>
        <strain evidence="2 3">KC333</strain>
    </source>
</reference>